<feature type="transmembrane region" description="Helical" evidence="7">
    <location>
        <begin position="342"/>
        <end position="368"/>
    </location>
</feature>
<evidence type="ECO:0000256" key="3">
    <source>
        <dbReference type="ARBA" id="ARBA00022475"/>
    </source>
</evidence>
<protein>
    <submittedName>
        <fullName evidence="9">Type II secretion system F family protein</fullName>
    </submittedName>
</protein>
<evidence type="ECO:0000256" key="4">
    <source>
        <dbReference type="ARBA" id="ARBA00022692"/>
    </source>
</evidence>
<evidence type="ECO:0000259" key="8">
    <source>
        <dbReference type="Pfam" id="PF00482"/>
    </source>
</evidence>
<comment type="similarity">
    <text evidence="2">Belongs to the GSP F family.</text>
</comment>
<dbReference type="InterPro" id="IPR003004">
    <property type="entry name" value="GspF/PilC"/>
</dbReference>
<evidence type="ECO:0000256" key="5">
    <source>
        <dbReference type="ARBA" id="ARBA00022989"/>
    </source>
</evidence>
<feature type="domain" description="Type II secretion system protein GspF" evidence="8">
    <location>
        <begin position="246"/>
        <end position="369"/>
    </location>
</feature>
<feature type="transmembrane region" description="Helical" evidence="7">
    <location>
        <begin position="143"/>
        <end position="165"/>
    </location>
</feature>
<organism evidence="9 10">
    <name type="scientific">Roseiconus lacunae</name>
    <dbReference type="NCBI Taxonomy" id="2605694"/>
    <lineage>
        <taxon>Bacteria</taxon>
        <taxon>Pseudomonadati</taxon>
        <taxon>Planctomycetota</taxon>
        <taxon>Planctomycetia</taxon>
        <taxon>Pirellulales</taxon>
        <taxon>Pirellulaceae</taxon>
        <taxon>Roseiconus</taxon>
    </lineage>
</organism>
<evidence type="ECO:0000256" key="7">
    <source>
        <dbReference type="SAM" id="Phobius"/>
    </source>
</evidence>
<dbReference type="InterPro" id="IPR042094">
    <property type="entry name" value="T2SS_GspF_sf"/>
</dbReference>
<dbReference type="PANTHER" id="PTHR30012">
    <property type="entry name" value="GENERAL SECRETION PATHWAY PROTEIN"/>
    <property type="match status" value="1"/>
</dbReference>
<evidence type="ECO:0000313" key="10">
    <source>
        <dbReference type="Proteomes" id="UP001239462"/>
    </source>
</evidence>
<keyword evidence="10" id="KW-1185">Reference proteome</keyword>
<dbReference type="RefSeq" id="WP_289164272.1">
    <property type="nucleotide sequence ID" value="NZ_JASZZN010000009.1"/>
</dbReference>
<dbReference type="PANTHER" id="PTHR30012:SF0">
    <property type="entry name" value="TYPE II SECRETION SYSTEM PROTEIN F-RELATED"/>
    <property type="match status" value="1"/>
</dbReference>
<accession>A0ABT7PJG9</accession>
<keyword evidence="4 7" id="KW-0812">Transmembrane</keyword>
<dbReference type="Pfam" id="PF00482">
    <property type="entry name" value="T2SSF"/>
    <property type="match status" value="2"/>
</dbReference>
<reference evidence="9 10" key="1">
    <citation type="submission" date="2023-06" db="EMBL/GenBank/DDBJ databases">
        <title>Roseiconus lacunae JC819 isolated from Gulf of Mannar region, Tamil Nadu.</title>
        <authorList>
            <person name="Pk S."/>
            <person name="Ch S."/>
            <person name="Ch V.R."/>
        </authorList>
    </citation>
    <scope>NUCLEOTIDE SEQUENCE [LARGE SCALE GENOMIC DNA]</scope>
    <source>
        <strain evidence="9 10">JC819</strain>
    </source>
</reference>
<feature type="domain" description="Type II secretion system protein GspF" evidence="8">
    <location>
        <begin position="44"/>
        <end position="166"/>
    </location>
</feature>
<keyword evidence="6 7" id="KW-0472">Membrane</keyword>
<gene>
    <name evidence="9" type="ORF">QTN89_14360</name>
</gene>
<dbReference type="Proteomes" id="UP001239462">
    <property type="component" value="Unassembled WGS sequence"/>
</dbReference>
<comment type="caution">
    <text evidence="9">The sequence shown here is derived from an EMBL/GenBank/DDBJ whole genome shotgun (WGS) entry which is preliminary data.</text>
</comment>
<evidence type="ECO:0000256" key="1">
    <source>
        <dbReference type="ARBA" id="ARBA00004651"/>
    </source>
</evidence>
<evidence type="ECO:0000256" key="2">
    <source>
        <dbReference type="ARBA" id="ARBA00005745"/>
    </source>
</evidence>
<sequence length="379" mass="41496">MAQSTTLSAHNGASLASVFKSLHEIKFGADPSRRFKSKDLVLLMRNLTTLVSNGVSLAHAIETVSKDRSMAKYHTILRSLSRHLQSGESLSSAMNQYPEAFSEILVSQISVGEMSGHLDKTLSRITEQLEQSSSQKAYILKKLTYPALLLVAGIGSVAFMLTNVIPTFQKMYDDAGATLPWVTQFLIDLSQFLTGNGIVIVALLSTVSAGIYSAFRHPKTRRSIDECFVKLPLIGDWFRKFAVLQFSEVLGNLMESGFTVAEALPSSARAVSNQYVREKIQSLHSAVRRGERFSVAIEREGDLFPEVVKQLVIVGERTGRLAPVTRQIRKHLRQDVQTTTDAIVAAIEPVLTMGLAVVVGGILLAVYLPMFDLIGKVGG</sequence>
<dbReference type="EMBL" id="JASZZN010000009">
    <property type="protein sequence ID" value="MDM4016625.1"/>
    <property type="molecule type" value="Genomic_DNA"/>
</dbReference>
<name>A0ABT7PJG9_9BACT</name>
<evidence type="ECO:0000256" key="6">
    <source>
        <dbReference type="ARBA" id="ARBA00023136"/>
    </source>
</evidence>
<feature type="transmembrane region" description="Helical" evidence="7">
    <location>
        <begin position="192"/>
        <end position="215"/>
    </location>
</feature>
<dbReference type="InterPro" id="IPR018076">
    <property type="entry name" value="T2SS_GspF_dom"/>
</dbReference>
<keyword evidence="3" id="KW-1003">Cell membrane</keyword>
<comment type="subcellular location">
    <subcellularLocation>
        <location evidence="1">Cell membrane</location>
        <topology evidence="1">Multi-pass membrane protein</topology>
    </subcellularLocation>
</comment>
<dbReference type="PRINTS" id="PR00812">
    <property type="entry name" value="BCTERIALGSPF"/>
</dbReference>
<proteinExistence type="inferred from homology"/>
<keyword evidence="5 7" id="KW-1133">Transmembrane helix</keyword>
<evidence type="ECO:0000313" key="9">
    <source>
        <dbReference type="EMBL" id="MDM4016625.1"/>
    </source>
</evidence>
<dbReference type="Gene3D" id="1.20.81.30">
    <property type="entry name" value="Type II secretion system (T2SS), domain F"/>
    <property type="match status" value="2"/>
</dbReference>